<reference evidence="4" key="1">
    <citation type="submission" date="2003-08" db="EMBL/GenBank/DDBJ databases">
        <authorList>
            <person name="Birren B."/>
            <person name="Nusbaum C."/>
            <person name="Abebe A."/>
            <person name="Abouelleil A."/>
            <person name="Adekoya E."/>
            <person name="Ait-zahra M."/>
            <person name="Allen N."/>
            <person name="Allen T."/>
            <person name="An P."/>
            <person name="Anderson M."/>
            <person name="Anderson S."/>
            <person name="Arachchi H."/>
            <person name="Armbruster J."/>
            <person name="Bachantsang P."/>
            <person name="Baldwin J."/>
            <person name="Barry A."/>
            <person name="Bayul T."/>
            <person name="Blitshsteyn B."/>
            <person name="Bloom T."/>
            <person name="Blye J."/>
            <person name="Boguslavskiy L."/>
            <person name="Borowsky M."/>
            <person name="Boukhgalter B."/>
            <person name="Brunache A."/>
            <person name="Butler J."/>
            <person name="Calixte N."/>
            <person name="Calvo S."/>
            <person name="Camarata J."/>
            <person name="Campo K."/>
            <person name="Chang J."/>
            <person name="Cheshatsang Y."/>
            <person name="Citroen M."/>
            <person name="Collymore A."/>
            <person name="Considine T."/>
            <person name="Cook A."/>
            <person name="Cooke P."/>
            <person name="Corum B."/>
            <person name="Cuomo C."/>
            <person name="David R."/>
            <person name="Dawoe T."/>
            <person name="Degray S."/>
            <person name="Dodge S."/>
            <person name="Dooley K."/>
            <person name="Dorje P."/>
            <person name="Dorjee K."/>
            <person name="Dorris L."/>
            <person name="Duffey N."/>
            <person name="Dupes A."/>
            <person name="Elkins T."/>
            <person name="Engels R."/>
            <person name="Erickson J."/>
            <person name="Farina A."/>
            <person name="Faro S."/>
            <person name="Ferreira P."/>
            <person name="Fischer H."/>
            <person name="Fitzgerald M."/>
            <person name="Foley K."/>
            <person name="Gage D."/>
            <person name="Galagan J."/>
            <person name="Gearin G."/>
            <person name="Gnerre S."/>
            <person name="Gnirke A."/>
            <person name="Goyette A."/>
            <person name="Graham J."/>
            <person name="Grandbois E."/>
            <person name="Gyaltsen K."/>
            <person name="Hafez N."/>
            <person name="Hagopian D."/>
            <person name="Hagos B."/>
            <person name="Hall J."/>
            <person name="Hatcher B."/>
            <person name="Heller A."/>
            <person name="Higgins H."/>
            <person name="Honan T."/>
            <person name="Horn A."/>
            <person name="Houde N."/>
            <person name="Hughes L."/>
            <person name="Hulme W."/>
            <person name="Husby E."/>
            <person name="Iliev I."/>
            <person name="Jaffe D."/>
            <person name="Jones C."/>
            <person name="Kamal M."/>
            <person name="Kamat A."/>
            <person name="Kamvysselis M."/>
            <person name="Karlsson E."/>
            <person name="Kells C."/>
            <person name="Kieu A."/>
            <person name="Kisner P."/>
            <person name="Kodira C."/>
            <person name="Kulbokas E."/>
            <person name="Labutti K."/>
            <person name="Lama D."/>
            <person name="Landers T."/>
            <person name="Leger J."/>
            <person name="Levine S."/>
            <person name="Lewis D."/>
            <person name="Lewis T."/>
            <person name="Lindblad-toh K."/>
            <person name="Liu X."/>
            <person name="Lokyitsang T."/>
            <person name="Lokyitsang Y."/>
            <person name="Lucien O."/>
            <person name="Lui A."/>
            <person name="Ma L.J."/>
            <person name="Mabbitt R."/>
            <person name="Macdonald J."/>
            <person name="Maclean C."/>
            <person name="Major J."/>
            <person name="Manning J."/>
            <person name="Marabella R."/>
            <person name="Maru K."/>
            <person name="Matthews C."/>
            <person name="Mauceli E."/>
            <person name="Mccarthy M."/>
            <person name="Mcdonough S."/>
            <person name="Mcghee T."/>
            <person name="Meldrim J."/>
            <person name="Meneus L."/>
            <person name="Mesirov J."/>
            <person name="Mihalev A."/>
            <person name="Mihova T."/>
            <person name="Mikkelsen T."/>
            <person name="Mlenga V."/>
            <person name="Moru K."/>
            <person name="Mozes J."/>
            <person name="Mulrain L."/>
            <person name="Munson G."/>
            <person name="Naylor J."/>
            <person name="Newes C."/>
            <person name="Nguyen C."/>
            <person name="Nguyen N."/>
            <person name="Nguyen T."/>
            <person name="Nicol R."/>
            <person name="Nielsen C."/>
            <person name="Nizzari M."/>
            <person name="Norbu C."/>
            <person name="Norbu N."/>
            <person name="O'donnell P."/>
            <person name="Okoawo O."/>
            <person name="O'leary S."/>
            <person name="Omotosho B."/>
            <person name="O'neill K."/>
            <person name="Osman S."/>
            <person name="Parker S."/>
            <person name="Perrin D."/>
            <person name="Phunkhang P."/>
            <person name="Piqani B."/>
            <person name="Purcell S."/>
            <person name="Rachupka T."/>
            <person name="Ramasamy U."/>
            <person name="Rameau R."/>
            <person name="Ray V."/>
            <person name="Raymond C."/>
            <person name="Retta R."/>
            <person name="Richardson S."/>
            <person name="Rise C."/>
            <person name="Rodriguez J."/>
            <person name="Rogers J."/>
            <person name="Rogov P."/>
            <person name="Rutman M."/>
            <person name="Schupbach R."/>
            <person name="Seaman C."/>
            <person name="Settipalli S."/>
            <person name="Sharpe T."/>
            <person name="Sheridan J."/>
            <person name="Sherpa N."/>
            <person name="Shi J."/>
            <person name="Smirnov S."/>
            <person name="Smith C."/>
            <person name="Sougnez C."/>
            <person name="Spencer B."/>
            <person name="Stalker J."/>
            <person name="Stange-thomann N."/>
            <person name="Stavropoulos S."/>
            <person name="Stetson K."/>
            <person name="Stone C."/>
            <person name="Stone S."/>
            <person name="Stubbs M."/>
            <person name="Talamas J."/>
            <person name="Tchuinga P."/>
            <person name="Tenzing P."/>
            <person name="Tesfaye S."/>
            <person name="Theodore J."/>
            <person name="Thoulutsang Y."/>
            <person name="Topham K."/>
            <person name="Towey S."/>
            <person name="Tsamla T."/>
            <person name="Tsomo N."/>
            <person name="Vallee D."/>
            <person name="Vassiliev H."/>
            <person name="Venkataraman V."/>
            <person name="Vinson J."/>
            <person name="Vo A."/>
            <person name="Wade C."/>
            <person name="Wang S."/>
            <person name="Wangchuk T."/>
            <person name="Wangdi T."/>
            <person name="Whittaker C."/>
            <person name="Wilkinson J."/>
            <person name="Wu Y."/>
            <person name="Wyman D."/>
            <person name="Yadav S."/>
            <person name="Yang S."/>
            <person name="Yang X."/>
            <person name="Yeager S."/>
            <person name="Yee E."/>
            <person name="Young G."/>
            <person name="Zainoun J."/>
            <person name="Zembeck L."/>
            <person name="Zimmer A."/>
            <person name="Zody M."/>
            <person name="Lander E."/>
        </authorList>
    </citation>
    <scope>NUCLEOTIDE SEQUENCE [LARGE SCALE GENOMIC DNA]</scope>
</reference>
<dbReference type="GO" id="GO:0030331">
    <property type="term" value="F:nuclear estrogen receptor binding"/>
    <property type="evidence" value="ECO:0007669"/>
    <property type="project" value="TreeGrafter"/>
</dbReference>
<dbReference type="GO" id="GO:0005634">
    <property type="term" value="C:nucleus"/>
    <property type="evidence" value="ECO:0007669"/>
    <property type="project" value="UniProtKB-SubCell"/>
</dbReference>
<reference evidence="3" key="2">
    <citation type="submission" date="2025-08" db="UniProtKB">
        <authorList>
            <consortium name="Ensembl"/>
        </authorList>
    </citation>
    <scope>IDENTIFICATION</scope>
</reference>
<dbReference type="HOGENOM" id="CLU_1577947_0_0_1"/>
<dbReference type="AlphaFoldDB" id="H2Z2G5"/>
<evidence type="ECO:0000313" key="3">
    <source>
        <dbReference type="Ensembl" id="ENSCSAVP00000011777.1"/>
    </source>
</evidence>
<dbReference type="PANTHER" id="PTHR13129">
    <property type="entry name" value="VPRBP PROTEIN-RELATED"/>
    <property type="match status" value="1"/>
</dbReference>
<evidence type="ECO:0000313" key="4">
    <source>
        <dbReference type="Proteomes" id="UP000007875"/>
    </source>
</evidence>
<dbReference type="Gene3D" id="2.130.10.10">
    <property type="entry name" value="YVTN repeat-like/Quinoprotein amine dehydrogenase"/>
    <property type="match status" value="1"/>
</dbReference>
<organism evidence="3 4">
    <name type="scientific">Ciona savignyi</name>
    <name type="common">Pacific transparent sea squirt</name>
    <dbReference type="NCBI Taxonomy" id="51511"/>
    <lineage>
        <taxon>Eukaryota</taxon>
        <taxon>Metazoa</taxon>
        <taxon>Chordata</taxon>
        <taxon>Tunicata</taxon>
        <taxon>Ascidiacea</taxon>
        <taxon>Phlebobranchia</taxon>
        <taxon>Cionidae</taxon>
        <taxon>Ciona</taxon>
    </lineage>
</organism>
<dbReference type="PANTHER" id="PTHR13129:SF4">
    <property type="entry name" value="DDB1- AND CUL4-ASSOCIATED FACTOR 1"/>
    <property type="match status" value="1"/>
</dbReference>
<accession>H2Z2G5</accession>
<sequence>MPEQYVRNKATFSPNDELVLSDGMLWDPRASSTQPIHKFDKFNSTMSGIFHPRGTEVIINTEVWDLRNYHLLHTVPYIDQCTLHFNRDSTVMYAAKSVSHLEMEEIDEVDADSPGTTTFLAIDAHNYRPISVTDNWPAQDSSLTLSDISSPGEGDVDSDDSSVLYEMFG</sequence>
<keyword evidence="2" id="KW-0539">Nucleus</keyword>
<dbReference type="SUPFAM" id="SSF50960">
    <property type="entry name" value="TolB, C-terminal domain"/>
    <property type="match status" value="1"/>
</dbReference>
<evidence type="ECO:0000256" key="1">
    <source>
        <dbReference type="ARBA" id="ARBA00004123"/>
    </source>
</evidence>
<dbReference type="GeneTree" id="ENSGT00390000005874"/>
<evidence type="ECO:0000256" key="2">
    <source>
        <dbReference type="ARBA" id="ARBA00023242"/>
    </source>
</evidence>
<dbReference type="Ensembl" id="ENSCSAVT00000011915.1">
    <property type="protein sequence ID" value="ENSCSAVP00000011777.1"/>
    <property type="gene ID" value="ENSCSAVG00000006913.1"/>
</dbReference>
<dbReference type="GO" id="GO:0016567">
    <property type="term" value="P:protein ubiquitination"/>
    <property type="evidence" value="ECO:0007669"/>
    <property type="project" value="InterPro"/>
</dbReference>
<reference evidence="3" key="3">
    <citation type="submission" date="2025-09" db="UniProtKB">
        <authorList>
            <consortium name="Ensembl"/>
        </authorList>
    </citation>
    <scope>IDENTIFICATION</scope>
</reference>
<dbReference type="InterPro" id="IPR015943">
    <property type="entry name" value="WD40/YVTN_repeat-like_dom_sf"/>
</dbReference>
<comment type="subcellular location">
    <subcellularLocation>
        <location evidence="1">Nucleus</location>
    </subcellularLocation>
</comment>
<dbReference type="Proteomes" id="UP000007875">
    <property type="component" value="Unassembled WGS sequence"/>
</dbReference>
<proteinExistence type="predicted"/>
<name>H2Z2G5_CIOSA</name>
<dbReference type="GO" id="GO:0080008">
    <property type="term" value="C:Cul4-RING E3 ubiquitin ligase complex"/>
    <property type="evidence" value="ECO:0007669"/>
    <property type="project" value="TreeGrafter"/>
</dbReference>
<dbReference type="GO" id="GO:1990244">
    <property type="term" value="F:histone H2AT120 kinase activity"/>
    <property type="evidence" value="ECO:0007669"/>
    <property type="project" value="TreeGrafter"/>
</dbReference>
<dbReference type="InterPro" id="IPR033270">
    <property type="entry name" value="VPRBP/DCAF1"/>
</dbReference>
<keyword evidence="4" id="KW-1185">Reference proteome</keyword>
<protein>
    <submittedName>
        <fullName evidence="3">Uncharacterized protein</fullName>
    </submittedName>
</protein>